<dbReference type="PANTHER" id="PTHR11537">
    <property type="entry name" value="VOLTAGE-GATED POTASSIUM CHANNEL"/>
    <property type="match status" value="1"/>
</dbReference>
<dbReference type="InterPro" id="IPR013099">
    <property type="entry name" value="K_chnl_dom"/>
</dbReference>
<keyword evidence="12" id="KW-1185">Reference proteome</keyword>
<evidence type="ECO:0000313" key="11">
    <source>
        <dbReference type="EMBL" id="OJT14709.1"/>
    </source>
</evidence>
<dbReference type="STRING" id="154538.A0A1M2W4D7"/>
<evidence type="ECO:0000256" key="2">
    <source>
        <dbReference type="ARBA" id="ARBA00022448"/>
    </source>
</evidence>
<feature type="compositionally biased region" description="Polar residues" evidence="8">
    <location>
        <begin position="1"/>
        <end position="15"/>
    </location>
</feature>
<dbReference type="OrthoDB" id="415460at2759"/>
<feature type="domain" description="Potassium channel" evidence="10">
    <location>
        <begin position="109"/>
        <end position="149"/>
    </location>
</feature>
<organism evidence="11 12">
    <name type="scientific">Trametes pubescens</name>
    <name type="common">White-rot fungus</name>
    <dbReference type="NCBI Taxonomy" id="154538"/>
    <lineage>
        <taxon>Eukaryota</taxon>
        <taxon>Fungi</taxon>
        <taxon>Dikarya</taxon>
        <taxon>Basidiomycota</taxon>
        <taxon>Agaricomycotina</taxon>
        <taxon>Agaricomycetes</taxon>
        <taxon>Polyporales</taxon>
        <taxon>Polyporaceae</taxon>
        <taxon>Trametes</taxon>
    </lineage>
</organism>
<proteinExistence type="predicted"/>
<dbReference type="Gene3D" id="1.10.287.70">
    <property type="match status" value="1"/>
</dbReference>
<evidence type="ECO:0000256" key="9">
    <source>
        <dbReference type="SAM" id="Phobius"/>
    </source>
</evidence>
<dbReference type="Pfam" id="PF07885">
    <property type="entry name" value="Ion_trans_2"/>
    <property type="match status" value="1"/>
</dbReference>
<dbReference type="GO" id="GO:0008076">
    <property type="term" value="C:voltage-gated potassium channel complex"/>
    <property type="evidence" value="ECO:0007669"/>
    <property type="project" value="InterPro"/>
</dbReference>
<name>A0A1M2W4D7_TRAPU</name>
<keyword evidence="2" id="KW-0813">Transport</keyword>
<comment type="caution">
    <text evidence="11">The sequence shown here is derived from an EMBL/GenBank/DDBJ whole genome shotgun (WGS) entry which is preliminary data.</text>
</comment>
<evidence type="ECO:0000256" key="4">
    <source>
        <dbReference type="ARBA" id="ARBA00022989"/>
    </source>
</evidence>
<keyword evidence="4 9" id="KW-1133">Transmembrane helix</keyword>
<evidence type="ECO:0000256" key="1">
    <source>
        <dbReference type="ARBA" id="ARBA00004141"/>
    </source>
</evidence>
<dbReference type="InterPro" id="IPR028325">
    <property type="entry name" value="VG_K_chnl"/>
</dbReference>
<comment type="subcellular location">
    <subcellularLocation>
        <location evidence="1">Membrane</location>
        <topology evidence="1">Multi-pass membrane protein</topology>
    </subcellularLocation>
</comment>
<evidence type="ECO:0000256" key="8">
    <source>
        <dbReference type="SAM" id="MobiDB-lite"/>
    </source>
</evidence>
<evidence type="ECO:0000313" key="12">
    <source>
        <dbReference type="Proteomes" id="UP000184267"/>
    </source>
</evidence>
<reference evidence="11 12" key="1">
    <citation type="submission" date="2016-10" db="EMBL/GenBank/DDBJ databases">
        <title>Genome sequence of the basidiomycete white-rot fungus Trametes pubescens.</title>
        <authorList>
            <person name="Makela M.R."/>
            <person name="Granchi Z."/>
            <person name="Peng M."/>
            <person name="De Vries R.P."/>
            <person name="Grigoriev I."/>
            <person name="Riley R."/>
            <person name="Hilden K."/>
        </authorList>
    </citation>
    <scope>NUCLEOTIDE SEQUENCE [LARGE SCALE GENOMIC DNA]</scope>
    <source>
        <strain evidence="11 12">FBCC735</strain>
    </source>
</reference>
<dbReference type="Proteomes" id="UP000184267">
    <property type="component" value="Unassembled WGS sequence"/>
</dbReference>
<accession>A0A1M2W4D7</accession>
<dbReference type="SUPFAM" id="SSF81324">
    <property type="entry name" value="Voltage-gated potassium channels"/>
    <property type="match status" value="1"/>
</dbReference>
<dbReference type="EMBL" id="MNAD01000252">
    <property type="protein sequence ID" value="OJT14709.1"/>
    <property type="molecule type" value="Genomic_DNA"/>
</dbReference>
<evidence type="ECO:0000256" key="5">
    <source>
        <dbReference type="ARBA" id="ARBA00023065"/>
    </source>
</evidence>
<keyword evidence="3 9" id="KW-0812">Transmembrane</keyword>
<evidence type="ECO:0000256" key="6">
    <source>
        <dbReference type="ARBA" id="ARBA00023136"/>
    </source>
</evidence>
<dbReference type="GO" id="GO:0005249">
    <property type="term" value="F:voltage-gated potassium channel activity"/>
    <property type="evidence" value="ECO:0007669"/>
    <property type="project" value="InterPro"/>
</dbReference>
<dbReference type="PANTHER" id="PTHR11537:SF254">
    <property type="entry name" value="POTASSIUM VOLTAGE-GATED CHANNEL PROTEIN SHAB"/>
    <property type="match status" value="1"/>
</dbReference>
<evidence type="ECO:0000256" key="7">
    <source>
        <dbReference type="ARBA" id="ARBA00023303"/>
    </source>
</evidence>
<keyword evidence="6 9" id="KW-0472">Membrane</keyword>
<gene>
    <name evidence="11" type="ORF">TRAPUB_8762</name>
</gene>
<dbReference type="GO" id="GO:0001508">
    <property type="term" value="P:action potential"/>
    <property type="evidence" value="ECO:0007669"/>
    <property type="project" value="TreeGrafter"/>
</dbReference>
<feature type="region of interest" description="Disordered" evidence="8">
    <location>
        <begin position="1"/>
        <end position="25"/>
    </location>
</feature>
<evidence type="ECO:0000259" key="10">
    <source>
        <dbReference type="Pfam" id="PF07885"/>
    </source>
</evidence>
<keyword evidence="7" id="KW-0407">Ion channel</keyword>
<feature type="transmembrane region" description="Helical" evidence="9">
    <location>
        <begin position="66"/>
        <end position="87"/>
    </location>
</feature>
<evidence type="ECO:0000256" key="3">
    <source>
        <dbReference type="ARBA" id="ARBA00022692"/>
    </source>
</evidence>
<keyword evidence="5" id="KW-0406">Ion transport</keyword>
<protein>
    <recommendedName>
        <fullName evidence="10">Potassium channel domain-containing protein</fullName>
    </recommendedName>
</protein>
<sequence>MSQTIPLSRITTPRSASPYVPAPDSPGQAELRNVFGYEEPDEAQSMSRPWQKNLYMLVEQPTSSQPAFLVHLFTTFLIVLSAVVTVLETVPAFHSISGSFCQSPLQDAITTVGYGEITPRSFLGRLITLPLLVFGLLLIALPTFVLGREFSLVWELMEENQKAHDTEDVAEEIANDPLASPMLSRSRSVRDLASTTGLWQHAQEELTRPRRIASNSGAGVNQAELVAQIAELREKVYEQDEMLRRIMTAVEGRGAETWPRSR</sequence>
<dbReference type="AlphaFoldDB" id="A0A1M2W4D7"/>
<feature type="transmembrane region" description="Helical" evidence="9">
    <location>
        <begin position="127"/>
        <end position="147"/>
    </location>
</feature>